<gene>
    <name evidence="1" type="ORF">I1A42_00665</name>
</gene>
<protein>
    <submittedName>
        <fullName evidence="1">Uncharacterized protein</fullName>
    </submittedName>
</protein>
<accession>A0ABS0G9L7</accession>
<organism evidence="1 2">
    <name type="scientific">Vibrio nitrifigilis</name>
    <dbReference type="NCBI Taxonomy" id="2789781"/>
    <lineage>
        <taxon>Bacteria</taxon>
        <taxon>Pseudomonadati</taxon>
        <taxon>Pseudomonadota</taxon>
        <taxon>Gammaproteobacteria</taxon>
        <taxon>Vibrionales</taxon>
        <taxon>Vibrionaceae</taxon>
        <taxon>Vibrio</taxon>
    </lineage>
</organism>
<name>A0ABS0G9L7_9VIBR</name>
<evidence type="ECO:0000313" key="1">
    <source>
        <dbReference type="EMBL" id="MBF8999100.1"/>
    </source>
</evidence>
<sequence>MMLSVSQITTTLQHWLESSQIQLEFEIDSQCLSLIKKGQVIELRLALPATVQQIPDPTLFLQLSEVGINQFNGVPAINEQHQYCIIDWCQLTDSATAALAPLVTQIEALINQQQCWASMLNHQVPKPHSRPSPQVVPLSLSQQMRQFSSS</sequence>
<dbReference type="RefSeq" id="WP_196122324.1">
    <property type="nucleotide sequence ID" value="NZ_JADPMR010000001.1"/>
</dbReference>
<proteinExistence type="predicted"/>
<dbReference type="Proteomes" id="UP000597206">
    <property type="component" value="Unassembled WGS sequence"/>
</dbReference>
<evidence type="ECO:0000313" key="2">
    <source>
        <dbReference type="Proteomes" id="UP000597206"/>
    </source>
</evidence>
<dbReference type="EMBL" id="JADPMR010000001">
    <property type="protein sequence ID" value="MBF8999100.1"/>
    <property type="molecule type" value="Genomic_DNA"/>
</dbReference>
<reference evidence="1 2" key="1">
    <citation type="submission" date="2020-11" db="EMBL/GenBank/DDBJ databases">
        <title>Vibrio nitrifigilis sp. nov., a marine nitrogen-fixing bacterium isolated from the lagoon sediment of an islet inside an atoll.</title>
        <authorList>
            <person name="Wang L.-T."/>
            <person name="Shieh W.Y."/>
        </authorList>
    </citation>
    <scope>NUCLEOTIDE SEQUENCE [LARGE SCALE GENOMIC DNA]</scope>
    <source>
        <strain evidence="1 2">NFV-1</strain>
    </source>
</reference>
<keyword evidence="2" id="KW-1185">Reference proteome</keyword>
<comment type="caution">
    <text evidence="1">The sequence shown here is derived from an EMBL/GenBank/DDBJ whole genome shotgun (WGS) entry which is preliminary data.</text>
</comment>